<keyword evidence="9" id="KW-1185">Reference proteome</keyword>
<gene>
    <name evidence="8" type="ORF">RJ640_010811</name>
</gene>
<feature type="non-terminal residue" evidence="8">
    <location>
        <position position="345"/>
    </location>
</feature>
<dbReference type="GO" id="GO:0008033">
    <property type="term" value="P:tRNA processing"/>
    <property type="evidence" value="ECO:0007669"/>
    <property type="project" value="UniProtKB-KW"/>
</dbReference>
<keyword evidence="2" id="KW-0808">Transferase</keyword>
<dbReference type="InterPro" id="IPR005636">
    <property type="entry name" value="DTW"/>
</dbReference>
<evidence type="ECO:0000259" key="7">
    <source>
        <dbReference type="SMART" id="SM01144"/>
    </source>
</evidence>
<proteinExistence type="inferred from homology"/>
<comment type="similarity">
    <text evidence="5">Belongs to the TDD superfamily. DTWD2 family.</text>
</comment>
<reference evidence="8" key="1">
    <citation type="submission" date="2022-12" db="EMBL/GenBank/DDBJ databases">
        <title>Draft genome assemblies for two species of Escallonia (Escalloniales).</title>
        <authorList>
            <person name="Chanderbali A."/>
            <person name="Dervinis C."/>
            <person name="Anghel I."/>
            <person name="Soltis D."/>
            <person name="Soltis P."/>
            <person name="Zapata F."/>
        </authorList>
    </citation>
    <scope>NUCLEOTIDE SEQUENCE</scope>
    <source>
        <strain evidence="8">UCBG92.1500</strain>
        <tissue evidence="8">Leaf</tissue>
    </source>
</reference>
<accession>A0AA88UBB2</accession>
<organism evidence="8 9">
    <name type="scientific">Escallonia rubra</name>
    <dbReference type="NCBI Taxonomy" id="112253"/>
    <lineage>
        <taxon>Eukaryota</taxon>
        <taxon>Viridiplantae</taxon>
        <taxon>Streptophyta</taxon>
        <taxon>Embryophyta</taxon>
        <taxon>Tracheophyta</taxon>
        <taxon>Spermatophyta</taxon>
        <taxon>Magnoliopsida</taxon>
        <taxon>eudicotyledons</taxon>
        <taxon>Gunneridae</taxon>
        <taxon>Pentapetalae</taxon>
        <taxon>asterids</taxon>
        <taxon>campanulids</taxon>
        <taxon>Escalloniales</taxon>
        <taxon>Escalloniaceae</taxon>
        <taxon>Escallonia</taxon>
    </lineage>
</organism>
<evidence type="ECO:0000256" key="5">
    <source>
        <dbReference type="ARBA" id="ARBA00034489"/>
    </source>
</evidence>
<evidence type="ECO:0000256" key="3">
    <source>
        <dbReference type="ARBA" id="ARBA00022691"/>
    </source>
</evidence>
<keyword evidence="4" id="KW-0819">tRNA processing</keyword>
<dbReference type="PANTHER" id="PTHR21392">
    <property type="entry name" value="TRNA-URIDINE AMINOCARBOXYPROPYLTRANSFERASE 2"/>
    <property type="match status" value="1"/>
</dbReference>
<feature type="domain" description="DTW" evidence="7">
    <location>
        <begin position="34"/>
        <end position="254"/>
    </location>
</feature>
<comment type="catalytic activity">
    <reaction evidence="6">
        <text>a uridine in tRNA + S-adenosyl-L-methionine = a 3-[(3S)-3-amino-3-carboxypropyl]uridine in tRNA + S-methyl-5'-thioadenosine + H(+)</text>
        <dbReference type="Rhea" id="RHEA:62432"/>
        <dbReference type="Rhea" id="RHEA-COMP:13339"/>
        <dbReference type="Rhea" id="RHEA-COMP:16092"/>
        <dbReference type="ChEBI" id="CHEBI:15378"/>
        <dbReference type="ChEBI" id="CHEBI:17509"/>
        <dbReference type="ChEBI" id="CHEBI:59789"/>
        <dbReference type="ChEBI" id="CHEBI:65315"/>
        <dbReference type="ChEBI" id="CHEBI:82930"/>
        <dbReference type="EC" id="2.5.1.25"/>
    </reaction>
</comment>
<dbReference type="GO" id="GO:0016432">
    <property type="term" value="F:tRNA-uridine aminocarboxypropyltransferase activity"/>
    <property type="evidence" value="ECO:0007669"/>
    <property type="project" value="UniProtKB-EC"/>
</dbReference>
<evidence type="ECO:0000313" key="8">
    <source>
        <dbReference type="EMBL" id="KAK2976888.1"/>
    </source>
</evidence>
<dbReference type="EC" id="2.5.1.25" evidence="1"/>
<sequence length="345" mass="38272">MESEQFTPHFDLPDSASTVAAYDGDHRHLSADTGRRKCGRCDRPLSVCLCSSIPAEPIPTRTQVVVLHHPHEQRHKLATVPVLAKCLRNCQTLVGRRLRRGDSPLLDSLHDAASLDNLLITHLHGHRGLCGTNTLRSMEINQWKSSFHDEGFSNYILIAFDGTWKHAKEMVQASLPFLSKFCTQVCLAYDAGVDGGTIFNSDLILRKEPFSGCMSTMEAIARCLRVLEPSGVEIESRLVEVLRAMVGFQASFLKPMKPRSKLLKKGKNKSGGDEMTVFSANDLKQQNTMVKLVSGLEYQLVSHATIAQGPESEMCKLASRGSRDNACQAWHTNQTGSRMLWVALK</sequence>
<protein>
    <recommendedName>
        <fullName evidence="1">tRNA-uridine aminocarboxypropyltransferase</fullName>
        <ecNumber evidence="1">2.5.1.25</ecNumber>
    </recommendedName>
</protein>
<dbReference type="Pfam" id="PF03942">
    <property type="entry name" value="DTW"/>
    <property type="match status" value="1"/>
</dbReference>
<evidence type="ECO:0000256" key="4">
    <source>
        <dbReference type="ARBA" id="ARBA00022694"/>
    </source>
</evidence>
<evidence type="ECO:0000256" key="1">
    <source>
        <dbReference type="ARBA" id="ARBA00012386"/>
    </source>
</evidence>
<evidence type="ECO:0000256" key="2">
    <source>
        <dbReference type="ARBA" id="ARBA00022679"/>
    </source>
</evidence>
<keyword evidence="3" id="KW-0949">S-adenosyl-L-methionine</keyword>
<evidence type="ECO:0000256" key="6">
    <source>
        <dbReference type="ARBA" id="ARBA00048718"/>
    </source>
</evidence>
<dbReference type="AlphaFoldDB" id="A0AA88UBB2"/>
<name>A0AA88UBB2_9ASTE</name>
<comment type="caution">
    <text evidence="8">The sequence shown here is derived from an EMBL/GenBank/DDBJ whole genome shotgun (WGS) entry which is preliminary data.</text>
</comment>
<dbReference type="SMART" id="SM01144">
    <property type="entry name" value="DTW"/>
    <property type="match status" value="1"/>
</dbReference>
<dbReference type="InterPro" id="IPR039262">
    <property type="entry name" value="DTWD2/TAPT"/>
</dbReference>
<dbReference type="EMBL" id="JAVXUO010002029">
    <property type="protein sequence ID" value="KAK2976888.1"/>
    <property type="molecule type" value="Genomic_DNA"/>
</dbReference>
<dbReference type="Proteomes" id="UP001187471">
    <property type="component" value="Unassembled WGS sequence"/>
</dbReference>
<dbReference type="PANTHER" id="PTHR21392:SF0">
    <property type="entry name" value="TRNA-URIDINE AMINOCARBOXYPROPYLTRANSFERASE 2"/>
    <property type="match status" value="1"/>
</dbReference>
<evidence type="ECO:0000313" key="9">
    <source>
        <dbReference type="Proteomes" id="UP001187471"/>
    </source>
</evidence>